<feature type="compositionally biased region" description="Low complexity" evidence="3">
    <location>
        <begin position="466"/>
        <end position="487"/>
    </location>
</feature>
<dbReference type="Gene3D" id="3.30.70.330">
    <property type="match status" value="2"/>
</dbReference>
<organism evidence="5 6">
    <name type="scientific">Suhomyces tanzawaensis NRRL Y-17324</name>
    <dbReference type="NCBI Taxonomy" id="984487"/>
    <lineage>
        <taxon>Eukaryota</taxon>
        <taxon>Fungi</taxon>
        <taxon>Dikarya</taxon>
        <taxon>Ascomycota</taxon>
        <taxon>Saccharomycotina</taxon>
        <taxon>Pichiomycetes</taxon>
        <taxon>Debaryomycetaceae</taxon>
        <taxon>Suhomyces</taxon>
    </lineage>
</organism>
<dbReference type="SMART" id="SM00360">
    <property type="entry name" value="RRM"/>
    <property type="match status" value="1"/>
</dbReference>
<dbReference type="STRING" id="984487.A0A1E4SMD2"/>
<dbReference type="SUPFAM" id="SSF54928">
    <property type="entry name" value="RNA-binding domain, RBD"/>
    <property type="match status" value="1"/>
</dbReference>
<dbReference type="GeneID" id="30985608"/>
<feature type="compositionally biased region" description="Basic residues" evidence="3">
    <location>
        <begin position="72"/>
        <end position="84"/>
    </location>
</feature>
<dbReference type="InterPro" id="IPR039171">
    <property type="entry name" value="Cwc2/Slt11"/>
</dbReference>
<evidence type="ECO:0000313" key="6">
    <source>
        <dbReference type="Proteomes" id="UP000094285"/>
    </source>
</evidence>
<dbReference type="PANTHER" id="PTHR14089:SF8">
    <property type="entry name" value="RNA-BINDING PROTEIN MRN1"/>
    <property type="match status" value="1"/>
</dbReference>
<evidence type="ECO:0000259" key="4">
    <source>
        <dbReference type="PROSITE" id="PS50102"/>
    </source>
</evidence>
<dbReference type="RefSeq" id="XP_020065808.1">
    <property type="nucleotide sequence ID" value="XM_020211472.1"/>
</dbReference>
<dbReference type="InterPro" id="IPR000504">
    <property type="entry name" value="RRM_dom"/>
</dbReference>
<dbReference type="PANTHER" id="PTHR14089">
    <property type="entry name" value="PRE-MRNA-SPLICING FACTOR RBM22"/>
    <property type="match status" value="1"/>
</dbReference>
<feature type="compositionally biased region" description="Low complexity" evidence="3">
    <location>
        <begin position="995"/>
        <end position="1010"/>
    </location>
</feature>
<dbReference type="InterPro" id="IPR018835">
    <property type="entry name" value="RNA-binding_domain_put"/>
</dbReference>
<dbReference type="InterPro" id="IPR012677">
    <property type="entry name" value="Nucleotide-bd_a/b_plait_sf"/>
</dbReference>
<feature type="region of interest" description="Disordered" evidence="3">
    <location>
        <begin position="1124"/>
        <end position="1151"/>
    </location>
</feature>
<feature type="compositionally biased region" description="Acidic residues" evidence="3">
    <location>
        <begin position="920"/>
        <end position="938"/>
    </location>
</feature>
<feature type="compositionally biased region" description="Basic residues" evidence="3">
    <location>
        <begin position="1071"/>
        <end position="1082"/>
    </location>
</feature>
<feature type="region of interest" description="Disordered" evidence="3">
    <location>
        <begin position="356"/>
        <end position="375"/>
    </location>
</feature>
<dbReference type="EMBL" id="KV453910">
    <property type="protein sequence ID" value="ODV80686.1"/>
    <property type="molecule type" value="Genomic_DNA"/>
</dbReference>
<dbReference type="Proteomes" id="UP000094285">
    <property type="component" value="Unassembled WGS sequence"/>
</dbReference>
<protein>
    <recommendedName>
        <fullName evidence="4">RRM domain-containing protein</fullName>
    </recommendedName>
</protein>
<evidence type="ECO:0000256" key="3">
    <source>
        <dbReference type="SAM" id="MobiDB-lite"/>
    </source>
</evidence>
<evidence type="ECO:0000256" key="2">
    <source>
        <dbReference type="PROSITE-ProRule" id="PRU00176"/>
    </source>
</evidence>
<feature type="domain" description="RRM" evidence="4">
    <location>
        <begin position="571"/>
        <end position="646"/>
    </location>
</feature>
<evidence type="ECO:0000256" key="1">
    <source>
        <dbReference type="ARBA" id="ARBA00022884"/>
    </source>
</evidence>
<dbReference type="InterPro" id="IPR035979">
    <property type="entry name" value="RBD_domain_sf"/>
</dbReference>
<keyword evidence="1 2" id="KW-0694">RNA-binding</keyword>
<dbReference type="Pfam" id="PF10378">
    <property type="entry name" value="RRM"/>
    <property type="match status" value="1"/>
</dbReference>
<dbReference type="GO" id="GO:0003729">
    <property type="term" value="F:mRNA binding"/>
    <property type="evidence" value="ECO:0007669"/>
    <property type="project" value="TreeGrafter"/>
</dbReference>
<name>A0A1E4SMD2_9ASCO</name>
<keyword evidence="6" id="KW-1185">Reference proteome</keyword>
<feature type="region of interest" description="Disordered" evidence="3">
    <location>
        <begin position="1071"/>
        <end position="1091"/>
    </location>
</feature>
<feature type="region of interest" description="Disordered" evidence="3">
    <location>
        <begin position="870"/>
        <end position="896"/>
    </location>
</feature>
<proteinExistence type="predicted"/>
<reference evidence="6" key="1">
    <citation type="submission" date="2016-05" db="EMBL/GenBank/DDBJ databases">
        <title>Comparative genomics of biotechnologically important yeasts.</title>
        <authorList>
            <consortium name="DOE Joint Genome Institute"/>
            <person name="Riley R."/>
            <person name="Haridas S."/>
            <person name="Wolfe K.H."/>
            <person name="Lopes M.R."/>
            <person name="Hittinger C.T."/>
            <person name="Goker M."/>
            <person name="Salamov A."/>
            <person name="Wisecaver J."/>
            <person name="Long T.M."/>
            <person name="Aerts A.L."/>
            <person name="Barry K."/>
            <person name="Choi C."/>
            <person name="Clum A."/>
            <person name="Coughlan A.Y."/>
            <person name="Deshpande S."/>
            <person name="Douglass A.P."/>
            <person name="Hanson S.J."/>
            <person name="Klenk H.-P."/>
            <person name="Labutti K."/>
            <person name="Lapidus A."/>
            <person name="Lindquist E."/>
            <person name="Lipzen A."/>
            <person name="Meier-Kolthoff J.P."/>
            <person name="Ohm R.A."/>
            <person name="Otillar R.P."/>
            <person name="Pangilinan J."/>
            <person name="Peng Y."/>
            <person name="Rokas A."/>
            <person name="Rosa C.A."/>
            <person name="Scheuner C."/>
            <person name="Sibirny A.A."/>
            <person name="Slot J.C."/>
            <person name="Stielow J.B."/>
            <person name="Sun H."/>
            <person name="Kurtzman C.P."/>
            <person name="Blackwell M."/>
            <person name="Grigoriev I.V."/>
            <person name="Jeffries T.W."/>
        </authorList>
    </citation>
    <scope>NUCLEOTIDE SEQUENCE [LARGE SCALE GENOMIC DNA]</scope>
    <source>
        <strain evidence="6">NRRL Y-17324</strain>
    </source>
</reference>
<evidence type="ECO:0000313" key="5">
    <source>
        <dbReference type="EMBL" id="ODV80686.1"/>
    </source>
</evidence>
<feature type="region of interest" description="Disordered" evidence="3">
    <location>
        <begin position="405"/>
        <end position="439"/>
    </location>
</feature>
<feature type="compositionally biased region" description="Basic and acidic residues" evidence="3">
    <location>
        <begin position="872"/>
        <end position="882"/>
    </location>
</feature>
<dbReference type="PROSITE" id="PS50102">
    <property type="entry name" value="RRM"/>
    <property type="match status" value="1"/>
</dbReference>
<dbReference type="OrthoDB" id="6407164at2759"/>
<gene>
    <name evidence="5" type="ORF">CANTADRAFT_88608</name>
</gene>
<sequence length="1151" mass="129023">MPPGKYSSAALQPPPTPLDLNYLHSMIPSNLLVNSPYFQQTPSSGVFPGRAPSVDSDSEESVASTASNSFSHPHHVHHHPHHHPGYTGYGFGLQPPMSPMPSSPYLTHLNNTSSSNTSSVSNHNLDQLNLSRTVILKHLADDLSLNELLNNVDLGPIEYCKMFSKPTPKHILDQDPNATPNMKLCYISFINSKISILFHLKYFKNSANLNSLKAALKNSTHLKILLNDTSANPAADPSYTNNSKHQDFIKLKTLNYILDFNATRCLMIKFTIKDIPVSELDVDSASAIKSFVLTQCQKFGDVEDFKITLESKKPDPETTASESDKRVTGKVLVHFTSIDAAIKTYESYLRRIQHDKQRTLDAQDPNGAKKKTKAKKDEKNVNVLYDINFFNVAFHKDRCDKTILNKQTKPHKKTQKFSDIPEENDPTFFQNSEVPGTQSELEIEIDSEDPLAISVDADDISKVSSSSILGADSPSLSSSTPSPVSEHSNAHHNQFAGQRRDSHPNFIPPSPMLMQNGYGNTRHRMHLFHDVQQVHGHPYMLPGPNMVHGHPMNSATPNYPLNPDPYNVDNRTIYLGNLHQNTSIEEIANNVRAGGLVENINYHPEKKVCFITFVDPQIALKFYLNHQVLHQLIIHGHDITVSWAKNHSGPINRDIALAVTAGASRNVYIGIKLVKDENGNPINSNGGNKSSLRLPNESTLRKDFSLFGEMEQINFYHNKDCGFLNFLNIMDAIKLVETFELDATGAKTRLSKIFSTSPRKEFIEGDLNAFVDQFYKKYQPFKISFAKDRCGNPPKFSFKKKASNFQGSTYQQYQHLLHGSVNKRGKNKLRNSRLEEYDEATRMQEHDSFMEDTINQEAAMVFGIISNSEVKPGSETESKESEVVVEDATETKETEDAKLKTADAAITNNKIEVAGQVVDADADDEDDLDDDEDDDDEVSIIIGSDDTLSNAPKENLSKDKKSGRNKKSHSRLNGYDKVYHSNFNSSESSIRRSSRNSSNISLNSSYSKYSQPPPPTQQPYKFASSPYVQQQQVYYMPSPGGHPNARPYGGYGYSVPNNGYFPQQYYVPHPHSHPHHQPRQHYGHPQSKTQFSTSGSQVMAQYLAKSQHDNMIYAASVMSNDIGADDDIDLSEFHSIPNEQPQKPRTRKVRK</sequence>
<feature type="region of interest" description="Disordered" evidence="3">
    <location>
        <begin position="466"/>
        <end position="507"/>
    </location>
</feature>
<feature type="compositionally biased region" description="Polar residues" evidence="3">
    <location>
        <begin position="427"/>
        <end position="439"/>
    </location>
</feature>
<feature type="region of interest" description="Disordered" evidence="3">
    <location>
        <begin position="916"/>
        <end position="1019"/>
    </location>
</feature>
<feature type="region of interest" description="Disordered" evidence="3">
    <location>
        <begin position="43"/>
        <end position="89"/>
    </location>
</feature>
<accession>A0A1E4SMD2</accession>
<dbReference type="GO" id="GO:0010494">
    <property type="term" value="C:cytoplasmic stress granule"/>
    <property type="evidence" value="ECO:0007669"/>
    <property type="project" value="TreeGrafter"/>
</dbReference>
<dbReference type="AlphaFoldDB" id="A0A1E4SMD2"/>